<dbReference type="SUPFAM" id="SSF51971">
    <property type="entry name" value="Nucleotide-binding domain"/>
    <property type="match status" value="1"/>
</dbReference>
<feature type="region of interest" description="Disordered" evidence="4">
    <location>
        <begin position="1"/>
        <end position="26"/>
    </location>
</feature>
<gene>
    <name evidence="6" type="ORF">bhn_I1450</name>
</gene>
<keyword evidence="2" id="KW-0408">Iron</keyword>
<dbReference type="InterPro" id="IPR009051">
    <property type="entry name" value="Helical_ferredxn"/>
</dbReference>
<feature type="domain" description="4Fe-4S ferredoxin-type" evidence="5">
    <location>
        <begin position="329"/>
        <end position="358"/>
    </location>
</feature>
<dbReference type="GO" id="GO:0046872">
    <property type="term" value="F:metal ion binding"/>
    <property type="evidence" value="ECO:0007669"/>
    <property type="project" value="UniProtKB-KW"/>
</dbReference>
<evidence type="ECO:0000256" key="3">
    <source>
        <dbReference type="ARBA" id="ARBA00023014"/>
    </source>
</evidence>
<dbReference type="Gene3D" id="3.30.70.20">
    <property type="match status" value="2"/>
</dbReference>
<dbReference type="PROSITE" id="PS00198">
    <property type="entry name" value="4FE4S_FER_1"/>
    <property type="match status" value="2"/>
</dbReference>
<proteinExistence type="predicted"/>
<evidence type="ECO:0000256" key="1">
    <source>
        <dbReference type="ARBA" id="ARBA00022723"/>
    </source>
</evidence>
<dbReference type="PRINTS" id="PR00419">
    <property type="entry name" value="ADXRDTASE"/>
</dbReference>
<protein>
    <submittedName>
        <fullName evidence="6">FAD-dependent pyridine nucleotide-disulfide oxidoreductase</fullName>
    </submittedName>
</protein>
<dbReference type="InterPro" id="IPR036188">
    <property type="entry name" value="FAD/NAD-bd_sf"/>
</dbReference>
<dbReference type="Pfam" id="PF00037">
    <property type="entry name" value="Fer4"/>
    <property type="match status" value="2"/>
</dbReference>
<dbReference type="SUPFAM" id="SSF54862">
    <property type="entry name" value="4Fe-4S ferredoxins"/>
    <property type="match status" value="2"/>
</dbReference>
<dbReference type="PANTHER" id="PTHR42783:SF3">
    <property type="entry name" value="GLUTAMATE SYNTHASE [NADPH] SMALL CHAIN-RELATED"/>
    <property type="match status" value="1"/>
</dbReference>
<dbReference type="InterPro" id="IPR028261">
    <property type="entry name" value="DPD_II"/>
</dbReference>
<dbReference type="InterPro" id="IPR017900">
    <property type="entry name" value="4Fe4S_Fe_S_CS"/>
</dbReference>
<dbReference type="KEGG" id="bhu:bhn_I1450"/>
<keyword evidence="3" id="KW-0411">Iron-sulfur</keyword>
<dbReference type="PROSITE" id="PS51379">
    <property type="entry name" value="4FE4S_FER_2"/>
    <property type="match status" value="2"/>
</dbReference>
<dbReference type="InterPro" id="IPR017896">
    <property type="entry name" value="4Fe4S_Fe-S-bd"/>
</dbReference>
<organism evidence="6 7">
    <name type="scientific">Butyrivibrio hungatei</name>
    <dbReference type="NCBI Taxonomy" id="185008"/>
    <lineage>
        <taxon>Bacteria</taxon>
        <taxon>Bacillati</taxon>
        <taxon>Bacillota</taxon>
        <taxon>Clostridia</taxon>
        <taxon>Lachnospirales</taxon>
        <taxon>Lachnospiraceae</taxon>
        <taxon>Butyrivibrio</taxon>
    </lineage>
</organism>
<dbReference type="Gene3D" id="3.50.50.60">
    <property type="entry name" value="FAD/NAD(P)-binding domain"/>
    <property type="match status" value="2"/>
</dbReference>
<dbReference type="EMBL" id="CP017831">
    <property type="protein sequence ID" value="AOZ96483.1"/>
    <property type="molecule type" value="Genomic_DNA"/>
</dbReference>
<sequence length="953" mass="106069">MNKFDMNDLSTPYSLDPNRNKQDPRAGIIPEWVDMNAPFREPLARFAKAVTDRKNIKLGIEKITKESPEYWGLYNLITDAQCEIALKMQKRKPKTFEEIAALCPEYSKEELQKNLDEMSYNGVIEWNYENDKHEKQYVLPMYVPGSAEFGNMNHNVIEKHPEVGPFFERMSRIPLEGLTHMVPMGGAGVGMHVIPVEKAIEMQGEAINLEKISYWLDYYEGKYAASPCSCRRSRKTFDQGCADDPEGWCIAVGDMADYVVETQKDGHYITKEEALEIFKKAEDNGFVHQITNIDGQHKIFAICNCNVNVCYALRTSQLFNTPNMSRSAYVAHVDKDNCVACGRCVEVCPAGAATLGQKLCKKDGSEVVYPKMPLPTQKKWSQDMWTEDYRDINRINTHKTGTAPCKTACPAHIPVQGYLKMAAQGRYDEALALIKRYNPLPAVCGHVCNRRCEDACTRATIDQALAIDEVKKFVAMRDLKSDTRYIPEKVIPKLDGGFDEKVAIIGAGPAGISCAYYLALKGYKPTLFDKNKKPGGMVTYGIPSFVMEKDVVEAEVDVLRELGVDIRLGVEVGKDITLKQLRDEGYKAFYIAIGCQGGRGVNVPGEDAEGVIKGVDILHAVIDDESYKLSGDTVVIGGGNVAIDVSRTAIRCGSPKITQVSLETRDIMPALPEEIEIAESEGIEFKGGWGPKEILAENGKVKGIVFKKCTQVKNAEGRFDPKYDENETMEIACSNVILSVGQATIWGDLLKDENVEFRGPAPVADKITFQTTVPDIFVGGDMFYGPRFAIDAIACGREGAESIHRFVQPHSSLTIGRDPNFFIELDKDDISVKDYDHVGRQVAGNSKKDGEKLTFRDTKLVFTEEQVKKETSRCLGCGASIIDPNKCVGCGLCTTRCEFDAIKLTRDNPDASTMRTAEDKLKYILPNGIKQAIKRPFVKKTPEETAWLPKDKK</sequence>
<evidence type="ECO:0000259" key="5">
    <source>
        <dbReference type="PROSITE" id="PS51379"/>
    </source>
</evidence>
<name>A0A1D9P1V5_9FIRM</name>
<dbReference type="InterPro" id="IPR023753">
    <property type="entry name" value="FAD/NAD-binding_dom"/>
</dbReference>
<dbReference type="GO" id="GO:0051536">
    <property type="term" value="F:iron-sulfur cluster binding"/>
    <property type="evidence" value="ECO:0007669"/>
    <property type="project" value="UniProtKB-KW"/>
</dbReference>
<reference evidence="7" key="1">
    <citation type="submission" date="2016-10" db="EMBL/GenBank/DDBJ databases">
        <title>The complete genome sequence of the rumen bacterium Butyrivibrio hungatei MB2003.</title>
        <authorList>
            <person name="Palevich N."/>
            <person name="Kelly W.J."/>
            <person name="Leahy S.C."/>
            <person name="Altermann E."/>
            <person name="Rakonjac J."/>
            <person name="Attwood G.T."/>
        </authorList>
    </citation>
    <scope>NUCLEOTIDE SEQUENCE [LARGE SCALE GENOMIC DNA]</scope>
    <source>
        <strain evidence="7">MB2003</strain>
    </source>
</reference>
<dbReference type="Pfam" id="PF07992">
    <property type="entry name" value="Pyr_redox_2"/>
    <property type="match status" value="1"/>
</dbReference>
<evidence type="ECO:0000256" key="2">
    <source>
        <dbReference type="ARBA" id="ARBA00023004"/>
    </source>
</evidence>
<evidence type="ECO:0000313" key="6">
    <source>
        <dbReference type="EMBL" id="AOZ96483.1"/>
    </source>
</evidence>
<keyword evidence="1" id="KW-0479">Metal-binding</keyword>
<evidence type="ECO:0000313" key="7">
    <source>
        <dbReference type="Proteomes" id="UP000179284"/>
    </source>
</evidence>
<dbReference type="AlphaFoldDB" id="A0A1D9P1V5"/>
<dbReference type="Pfam" id="PF14691">
    <property type="entry name" value="Fer4_20"/>
    <property type="match status" value="1"/>
</dbReference>
<evidence type="ECO:0000256" key="4">
    <source>
        <dbReference type="SAM" id="MobiDB-lite"/>
    </source>
</evidence>
<keyword evidence="7" id="KW-1185">Reference proteome</keyword>
<dbReference type="PANTHER" id="PTHR42783">
    <property type="entry name" value="GLUTAMATE SYNTHASE [NADPH] SMALL CHAIN"/>
    <property type="match status" value="1"/>
</dbReference>
<accession>A0A1D9P1V5</accession>
<dbReference type="SUPFAM" id="SSF46548">
    <property type="entry name" value="alpha-helical ferredoxin"/>
    <property type="match status" value="1"/>
</dbReference>
<dbReference type="Gene3D" id="1.10.1060.10">
    <property type="entry name" value="Alpha-helical ferredoxin"/>
    <property type="match status" value="1"/>
</dbReference>
<dbReference type="GO" id="GO:0016491">
    <property type="term" value="F:oxidoreductase activity"/>
    <property type="evidence" value="ECO:0007669"/>
    <property type="project" value="InterPro"/>
</dbReference>
<feature type="domain" description="4Fe-4S ferredoxin-type" evidence="5">
    <location>
        <begin position="878"/>
        <end position="907"/>
    </location>
</feature>
<dbReference type="Proteomes" id="UP000179284">
    <property type="component" value="Chromosome I"/>
</dbReference>